<dbReference type="CDD" id="cd19086">
    <property type="entry name" value="AKR_AKR11C1"/>
    <property type="match status" value="1"/>
</dbReference>
<dbReference type="RefSeq" id="WP_203655044.1">
    <property type="nucleotide sequence ID" value="NZ_BAAAZM010000002.1"/>
</dbReference>
<dbReference type="PANTHER" id="PTHR43364">
    <property type="entry name" value="NADH-SPECIFIC METHYLGLYOXAL REDUCTASE-RELATED"/>
    <property type="match status" value="1"/>
</dbReference>
<dbReference type="EMBL" id="BOMB01000004">
    <property type="protein sequence ID" value="GID09984.1"/>
    <property type="molecule type" value="Genomic_DNA"/>
</dbReference>
<dbReference type="SUPFAM" id="SSF51430">
    <property type="entry name" value="NAD(P)-linked oxidoreductase"/>
    <property type="match status" value="1"/>
</dbReference>
<dbReference type="Proteomes" id="UP000612808">
    <property type="component" value="Unassembled WGS sequence"/>
</dbReference>
<dbReference type="GO" id="GO:0005829">
    <property type="term" value="C:cytosol"/>
    <property type="evidence" value="ECO:0007669"/>
    <property type="project" value="TreeGrafter"/>
</dbReference>
<gene>
    <name evidence="3" type="ORF">Aru02nite_08730</name>
</gene>
<dbReference type="InterPro" id="IPR023210">
    <property type="entry name" value="NADP_OxRdtase_dom"/>
</dbReference>
<reference evidence="3" key="1">
    <citation type="submission" date="2021-01" db="EMBL/GenBank/DDBJ databases">
        <title>Whole genome shotgun sequence of Actinocatenispora rupis NBRC 107355.</title>
        <authorList>
            <person name="Komaki H."/>
            <person name="Tamura T."/>
        </authorList>
    </citation>
    <scope>NUCLEOTIDE SEQUENCE</scope>
    <source>
        <strain evidence="3">NBRC 107355</strain>
    </source>
</reference>
<evidence type="ECO:0000259" key="2">
    <source>
        <dbReference type="Pfam" id="PF00248"/>
    </source>
</evidence>
<dbReference type="InterPro" id="IPR020471">
    <property type="entry name" value="AKR"/>
</dbReference>
<feature type="domain" description="NADP-dependent oxidoreductase" evidence="2">
    <location>
        <begin position="23"/>
        <end position="328"/>
    </location>
</feature>
<dbReference type="InterPro" id="IPR050523">
    <property type="entry name" value="AKR_Detox_Biosynth"/>
</dbReference>
<dbReference type="PRINTS" id="PR00069">
    <property type="entry name" value="ALDKETRDTASE"/>
</dbReference>
<dbReference type="PANTHER" id="PTHR43364:SF4">
    <property type="entry name" value="NAD(P)-LINKED OXIDOREDUCTASE SUPERFAMILY PROTEIN"/>
    <property type="match status" value="1"/>
</dbReference>
<dbReference type="GO" id="GO:0016491">
    <property type="term" value="F:oxidoreductase activity"/>
    <property type="evidence" value="ECO:0007669"/>
    <property type="project" value="UniProtKB-KW"/>
</dbReference>
<evidence type="ECO:0000313" key="4">
    <source>
        <dbReference type="Proteomes" id="UP000612808"/>
    </source>
</evidence>
<sequence length="332" mass="36179">MTTDHPVTTTRRLGRSGLAVSALGMGCWAIGGAMSVDGEPRGYAGTDDQESRSAVLRAVERGVTLFDTADAYGAGHSERLLGAALHDRPDVLVATKFGNVIDEQRRRLVGHDVSPGHVRRALAASLRRLRRDRIDLYQIHTPDVSAAQADDLVAVLEECVAAGTVRWWGVSTDDPVKAAWYARGPHCTAMQVQLNVLDDNRAMLDLCAEYDLGVLCRSPLAMGLLGGRYDAASTLPDDDIRGRQPEWLRWFRDGRPDPAYLGRLDAVRAQLTADGRSLAQGALGWIWAHDERAVPLPGFRDRGQVDDNTGALAYGPLSVERHDAVEAALDRR</sequence>
<comment type="caution">
    <text evidence="3">The sequence shown here is derived from an EMBL/GenBank/DDBJ whole genome shotgun (WGS) entry which is preliminary data.</text>
</comment>
<dbReference type="Pfam" id="PF00248">
    <property type="entry name" value="Aldo_ket_red"/>
    <property type="match status" value="1"/>
</dbReference>
<protein>
    <submittedName>
        <fullName evidence="3">Oxidoreductase</fullName>
    </submittedName>
</protein>
<dbReference type="AlphaFoldDB" id="A0A8J3J4H8"/>
<accession>A0A8J3J4H8</accession>
<evidence type="ECO:0000256" key="1">
    <source>
        <dbReference type="ARBA" id="ARBA00023002"/>
    </source>
</evidence>
<evidence type="ECO:0000313" key="3">
    <source>
        <dbReference type="EMBL" id="GID09984.1"/>
    </source>
</evidence>
<keyword evidence="4" id="KW-1185">Reference proteome</keyword>
<organism evidence="3 4">
    <name type="scientific">Actinocatenispora rupis</name>
    <dbReference type="NCBI Taxonomy" id="519421"/>
    <lineage>
        <taxon>Bacteria</taxon>
        <taxon>Bacillati</taxon>
        <taxon>Actinomycetota</taxon>
        <taxon>Actinomycetes</taxon>
        <taxon>Micromonosporales</taxon>
        <taxon>Micromonosporaceae</taxon>
        <taxon>Actinocatenispora</taxon>
    </lineage>
</organism>
<name>A0A8J3J4H8_9ACTN</name>
<dbReference type="InterPro" id="IPR036812">
    <property type="entry name" value="NAD(P)_OxRdtase_dom_sf"/>
</dbReference>
<proteinExistence type="predicted"/>
<keyword evidence="1" id="KW-0560">Oxidoreductase</keyword>
<dbReference type="Gene3D" id="3.20.20.100">
    <property type="entry name" value="NADP-dependent oxidoreductase domain"/>
    <property type="match status" value="1"/>
</dbReference>